<dbReference type="STRING" id="1314782.A0A165VTA7"/>
<keyword evidence="3" id="KW-1185">Reference proteome</keyword>
<dbReference type="EMBL" id="KV425552">
    <property type="protein sequence ID" value="KZT30152.1"/>
    <property type="molecule type" value="Genomic_DNA"/>
</dbReference>
<organism evidence="2 3">
    <name type="scientific">Neolentinus lepideus HHB14362 ss-1</name>
    <dbReference type="NCBI Taxonomy" id="1314782"/>
    <lineage>
        <taxon>Eukaryota</taxon>
        <taxon>Fungi</taxon>
        <taxon>Dikarya</taxon>
        <taxon>Basidiomycota</taxon>
        <taxon>Agaricomycotina</taxon>
        <taxon>Agaricomycetes</taxon>
        <taxon>Gloeophyllales</taxon>
        <taxon>Gloeophyllaceae</taxon>
        <taxon>Neolentinus</taxon>
    </lineage>
</organism>
<dbReference type="Proteomes" id="UP000076761">
    <property type="component" value="Unassembled WGS sequence"/>
</dbReference>
<dbReference type="AlphaFoldDB" id="A0A165VTA7"/>
<evidence type="ECO:0000256" key="1">
    <source>
        <dbReference type="SAM" id="MobiDB-lite"/>
    </source>
</evidence>
<protein>
    <submittedName>
        <fullName evidence="2">Uncharacterized protein</fullName>
    </submittedName>
</protein>
<proteinExistence type="predicted"/>
<feature type="compositionally biased region" description="Pro residues" evidence="1">
    <location>
        <begin position="100"/>
        <end position="109"/>
    </location>
</feature>
<dbReference type="OrthoDB" id="3240925at2759"/>
<gene>
    <name evidence="2" type="ORF">NEOLEDRAFT_313387</name>
</gene>
<dbReference type="InParanoid" id="A0A165VTA7"/>
<name>A0A165VTA7_9AGAM</name>
<feature type="region of interest" description="Disordered" evidence="1">
    <location>
        <begin position="100"/>
        <end position="158"/>
    </location>
</feature>
<sequence length="195" mass="21386">MTTASVFTNNRPVKRLPNKRRKLTAPSSVYNEEPMTLEKDAGYTLSKPTKPLACEACHRSLNVRGCPVIICARCNATTCTICSRICNACPAASLPPTPALTFSPSPPATPDRSPRRIGLSLSSMNMNVNGSPNATSTGKRRKYRDSEDEEQEHDEEGEKYDKWSMSGCGRTVCRYCCLEDALSNTTTCCDCYGRA</sequence>
<feature type="compositionally biased region" description="Acidic residues" evidence="1">
    <location>
        <begin position="146"/>
        <end position="158"/>
    </location>
</feature>
<feature type="compositionally biased region" description="Polar residues" evidence="1">
    <location>
        <begin position="120"/>
        <end position="137"/>
    </location>
</feature>
<evidence type="ECO:0000313" key="3">
    <source>
        <dbReference type="Proteomes" id="UP000076761"/>
    </source>
</evidence>
<evidence type="ECO:0000313" key="2">
    <source>
        <dbReference type="EMBL" id="KZT30152.1"/>
    </source>
</evidence>
<reference evidence="2 3" key="1">
    <citation type="journal article" date="2016" name="Mol. Biol. Evol.">
        <title>Comparative Genomics of Early-Diverging Mushroom-Forming Fungi Provides Insights into the Origins of Lignocellulose Decay Capabilities.</title>
        <authorList>
            <person name="Nagy L.G."/>
            <person name="Riley R."/>
            <person name="Tritt A."/>
            <person name="Adam C."/>
            <person name="Daum C."/>
            <person name="Floudas D."/>
            <person name="Sun H."/>
            <person name="Yadav J.S."/>
            <person name="Pangilinan J."/>
            <person name="Larsson K.H."/>
            <person name="Matsuura K."/>
            <person name="Barry K."/>
            <person name="Labutti K."/>
            <person name="Kuo R."/>
            <person name="Ohm R.A."/>
            <person name="Bhattacharya S.S."/>
            <person name="Shirouzu T."/>
            <person name="Yoshinaga Y."/>
            <person name="Martin F.M."/>
            <person name="Grigoriev I.V."/>
            <person name="Hibbett D.S."/>
        </authorList>
    </citation>
    <scope>NUCLEOTIDE SEQUENCE [LARGE SCALE GENOMIC DNA]</scope>
    <source>
        <strain evidence="2 3">HHB14362 ss-1</strain>
    </source>
</reference>
<accession>A0A165VTA7</accession>